<name>A0ABT2H6X6_9MICO</name>
<evidence type="ECO:0000313" key="3">
    <source>
        <dbReference type="Proteomes" id="UP001165586"/>
    </source>
</evidence>
<accession>A0ABT2H6X6</accession>
<keyword evidence="2" id="KW-0503">Monooxygenase</keyword>
<dbReference type="Proteomes" id="UP001165586">
    <property type="component" value="Unassembled WGS sequence"/>
</dbReference>
<dbReference type="EMBL" id="JANLCJ010000008">
    <property type="protein sequence ID" value="MCS5735705.1"/>
    <property type="molecule type" value="Genomic_DNA"/>
</dbReference>
<evidence type="ECO:0000259" key="1">
    <source>
        <dbReference type="PROSITE" id="PS51725"/>
    </source>
</evidence>
<evidence type="ECO:0000313" key="2">
    <source>
        <dbReference type="EMBL" id="MCS5735705.1"/>
    </source>
</evidence>
<organism evidence="2 3">
    <name type="scientific">Herbiconiux daphne</name>
    <dbReference type="NCBI Taxonomy" id="2970914"/>
    <lineage>
        <taxon>Bacteria</taxon>
        <taxon>Bacillati</taxon>
        <taxon>Actinomycetota</taxon>
        <taxon>Actinomycetes</taxon>
        <taxon>Micrococcales</taxon>
        <taxon>Microbacteriaceae</taxon>
        <taxon>Herbiconiux</taxon>
    </lineage>
</organism>
<dbReference type="InterPro" id="IPR011008">
    <property type="entry name" value="Dimeric_a/b-barrel"/>
</dbReference>
<keyword evidence="2" id="KW-0560">Oxidoreductase</keyword>
<keyword evidence="3" id="KW-1185">Reference proteome</keyword>
<gene>
    <name evidence="2" type="ORF">N1032_18350</name>
</gene>
<sequence>MLLITGSASPLPDARDKLIAAAIAVSESTQQDDGCISYTFAAALDGEEIISVELWRDRAALAAHMNHDHTRQFLADLEGVLVEVPVMHETELEV</sequence>
<dbReference type="PROSITE" id="PS51725">
    <property type="entry name" value="ABM"/>
    <property type="match status" value="1"/>
</dbReference>
<protein>
    <submittedName>
        <fullName evidence="2">Antibiotic biosynthesis monooxygenase</fullName>
    </submittedName>
</protein>
<reference evidence="2" key="1">
    <citation type="submission" date="2022-08" db="EMBL/GenBank/DDBJ databases">
        <authorList>
            <person name="Deng Y."/>
            <person name="Han X.-F."/>
            <person name="Zhang Y.-Q."/>
        </authorList>
    </citation>
    <scope>NUCLEOTIDE SEQUENCE</scope>
    <source>
        <strain evidence="2">CPCC 203386</strain>
    </source>
</reference>
<dbReference type="Gene3D" id="3.30.70.100">
    <property type="match status" value="1"/>
</dbReference>
<comment type="caution">
    <text evidence="2">The sequence shown here is derived from an EMBL/GenBank/DDBJ whole genome shotgun (WGS) entry which is preliminary data.</text>
</comment>
<dbReference type="Pfam" id="PF03992">
    <property type="entry name" value="ABM"/>
    <property type="match status" value="1"/>
</dbReference>
<dbReference type="InterPro" id="IPR007138">
    <property type="entry name" value="ABM_dom"/>
</dbReference>
<proteinExistence type="predicted"/>
<dbReference type="SUPFAM" id="SSF54909">
    <property type="entry name" value="Dimeric alpha+beta barrel"/>
    <property type="match status" value="1"/>
</dbReference>
<feature type="domain" description="ABM" evidence="1">
    <location>
        <begin position="2"/>
        <end position="92"/>
    </location>
</feature>
<dbReference type="GO" id="GO:0004497">
    <property type="term" value="F:monooxygenase activity"/>
    <property type="evidence" value="ECO:0007669"/>
    <property type="project" value="UniProtKB-KW"/>
</dbReference>
<dbReference type="RefSeq" id="WP_259540683.1">
    <property type="nucleotide sequence ID" value="NZ_JANLCJ010000008.1"/>
</dbReference>